<evidence type="ECO:0000313" key="3">
    <source>
        <dbReference type="EMBL" id="NEW74987.1"/>
    </source>
</evidence>
<reference evidence="3" key="1">
    <citation type="submission" date="2020-02" db="EMBL/GenBank/DDBJ databases">
        <title>A new Streptomyces sp. for controlling soil-borne diseases.</title>
        <authorList>
            <person name="Li X."/>
            <person name="Tian Y."/>
            <person name="Gao K."/>
        </authorList>
    </citation>
    <scope>NUCLEOTIDE SEQUENCE [LARGE SCALE GENOMIC DNA]</scope>
    <source>
        <strain evidence="3">0250</strain>
    </source>
</reference>
<accession>A0A6G4AR93</accession>
<evidence type="ECO:0008006" key="5">
    <source>
        <dbReference type="Google" id="ProtNLM"/>
    </source>
</evidence>
<sequence length="123" mass="12560">MHIRTTAAAIAVGALLLVGCSSGSDDKTEPTTPKHSAGAPSKAPLSKAQIASRCITALVDQATQDPSSDIGAVRPKACAHLDDSEYADATLKATQRVNKAARDGLKDCLDDASCTSWPVPGAS</sequence>
<feature type="region of interest" description="Disordered" evidence="1">
    <location>
        <begin position="23"/>
        <end position="45"/>
    </location>
</feature>
<name>A0A6G4AR93_9ACTN</name>
<keyword evidence="4" id="KW-1185">Reference proteome</keyword>
<organism evidence="3 4">
    <name type="scientific">Streptomyces rhizosphaericus</name>
    <dbReference type="NCBI Taxonomy" id="114699"/>
    <lineage>
        <taxon>Bacteria</taxon>
        <taxon>Bacillati</taxon>
        <taxon>Actinomycetota</taxon>
        <taxon>Actinomycetes</taxon>
        <taxon>Kitasatosporales</taxon>
        <taxon>Streptomycetaceae</taxon>
        <taxon>Streptomyces</taxon>
        <taxon>Streptomyces violaceusniger group</taxon>
    </lineage>
</organism>
<proteinExistence type="predicted"/>
<feature type="chain" id="PRO_5039248073" description="Secreted protein" evidence="2">
    <location>
        <begin position="24"/>
        <end position="123"/>
    </location>
</feature>
<dbReference type="PROSITE" id="PS51257">
    <property type="entry name" value="PROKAR_LIPOPROTEIN"/>
    <property type="match status" value="1"/>
</dbReference>
<evidence type="ECO:0000313" key="4">
    <source>
        <dbReference type="Proteomes" id="UP000476310"/>
    </source>
</evidence>
<dbReference type="RefSeq" id="WP_164433006.1">
    <property type="nucleotide sequence ID" value="NZ_JAAIKT010000051.1"/>
</dbReference>
<dbReference type="AlphaFoldDB" id="A0A6G4AR93"/>
<gene>
    <name evidence="3" type="ORF">G4H13_32645</name>
</gene>
<keyword evidence="2" id="KW-0732">Signal</keyword>
<dbReference type="EMBL" id="JAAIKT010000051">
    <property type="protein sequence ID" value="NEW74987.1"/>
    <property type="molecule type" value="Genomic_DNA"/>
</dbReference>
<evidence type="ECO:0000256" key="1">
    <source>
        <dbReference type="SAM" id="MobiDB-lite"/>
    </source>
</evidence>
<dbReference type="Proteomes" id="UP000476310">
    <property type="component" value="Unassembled WGS sequence"/>
</dbReference>
<protein>
    <recommendedName>
        <fullName evidence="5">Secreted protein</fullName>
    </recommendedName>
</protein>
<evidence type="ECO:0000256" key="2">
    <source>
        <dbReference type="SAM" id="SignalP"/>
    </source>
</evidence>
<feature type="signal peptide" evidence="2">
    <location>
        <begin position="1"/>
        <end position="23"/>
    </location>
</feature>
<comment type="caution">
    <text evidence="3">The sequence shown here is derived from an EMBL/GenBank/DDBJ whole genome shotgun (WGS) entry which is preliminary data.</text>
</comment>